<feature type="domain" description="Gp5/Type VI secretion system Vgr protein OB-fold" evidence="2">
    <location>
        <begin position="18"/>
        <end position="83"/>
    </location>
</feature>
<dbReference type="Gene3D" id="2.40.50.230">
    <property type="entry name" value="Gp5 N-terminal domain"/>
    <property type="match status" value="1"/>
</dbReference>
<dbReference type="InterPro" id="IPR037026">
    <property type="entry name" value="Vgr_OB-fold_dom_sf"/>
</dbReference>
<reference evidence="3" key="1">
    <citation type="submission" date="2022-10" db="EMBL/GenBank/DDBJ databases">
        <title>Chitiniphilus purpureus sp. nov., a novel chitin-degrading bacterium isolated from crawfish pond sediment.</title>
        <authorList>
            <person name="Li K."/>
        </authorList>
    </citation>
    <scope>NUCLEOTIDE SEQUENCE</scope>
    <source>
        <strain evidence="3">CD1</strain>
    </source>
</reference>
<name>A0ABY6DR73_9NEIS</name>
<gene>
    <name evidence="3" type="ORF">N8I74_06815</name>
</gene>
<keyword evidence="4" id="KW-1185">Reference proteome</keyword>
<dbReference type="EMBL" id="CP106753">
    <property type="protein sequence ID" value="UXY16728.1"/>
    <property type="molecule type" value="Genomic_DNA"/>
</dbReference>
<dbReference type="InterPro" id="IPR006531">
    <property type="entry name" value="Gp5/Vgr_OB"/>
</dbReference>
<evidence type="ECO:0000259" key="2">
    <source>
        <dbReference type="Pfam" id="PF04717"/>
    </source>
</evidence>
<dbReference type="NCBIfam" id="TIGR01644">
    <property type="entry name" value="phage_P2_V"/>
    <property type="match status" value="1"/>
</dbReference>
<organism evidence="3 4">
    <name type="scientific">Chitiniphilus purpureus</name>
    <dbReference type="NCBI Taxonomy" id="2981137"/>
    <lineage>
        <taxon>Bacteria</taxon>
        <taxon>Pseudomonadati</taxon>
        <taxon>Pseudomonadota</taxon>
        <taxon>Betaproteobacteria</taxon>
        <taxon>Neisseriales</taxon>
        <taxon>Chitinibacteraceae</taxon>
        <taxon>Chitiniphilus</taxon>
    </lineage>
</organism>
<dbReference type="InterPro" id="IPR013046">
    <property type="entry name" value="GpV/Gp45"/>
</dbReference>
<protein>
    <submittedName>
        <fullName evidence="3">Phage baseplate assembly protein V</fullName>
    </submittedName>
</protein>
<dbReference type="Gene3D" id="6.20.150.10">
    <property type="match status" value="1"/>
</dbReference>
<dbReference type="Proteomes" id="UP001061302">
    <property type="component" value="Chromosome"/>
</dbReference>
<dbReference type="Pfam" id="PF04717">
    <property type="entry name" value="Phage_base_V"/>
    <property type="match status" value="1"/>
</dbReference>
<evidence type="ECO:0000256" key="1">
    <source>
        <dbReference type="SAM" id="MobiDB-lite"/>
    </source>
</evidence>
<sequence>MNPTPDLARRLESLLRFGTIAQVDPGRARCTVTTGGITTEWLPWFALRAGRTQCWNPPTVGEQCLVLAPSGELAGGVVLLGMFSEASPAPSSDPDETLTVYPDGATLRYNHATHAMTIDGIASLVVNASDRITLRAGRELVLDTPQATSTNQHTIEGLLTYLAGLIGHGGSGGGSTITGPITQTGGALSSNGVVLDNHRHPESIGDMTGGPL</sequence>
<evidence type="ECO:0000313" key="4">
    <source>
        <dbReference type="Proteomes" id="UP001061302"/>
    </source>
</evidence>
<accession>A0ABY6DR73</accession>
<proteinExistence type="predicted"/>
<dbReference type="RefSeq" id="WP_263126117.1">
    <property type="nucleotide sequence ID" value="NZ_CP106753.1"/>
</dbReference>
<evidence type="ECO:0000313" key="3">
    <source>
        <dbReference type="EMBL" id="UXY16728.1"/>
    </source>
</evidence>
<feature type="region of interest" description="Disordered" evidence="1">
    <location>
        <begin position="193"/>
        <end position="212"/>
    </location>
</feature>